<comment type="caution">
    <text evidence="4">The sequence shown here is derived from an EMBL/GenBank/DDBJ whole genome shotgun (WGS) entry which is preliminary data.</text>
</comment>
<evidence type="ECO:0000256" key="1">
    <source>
        <dbReference type="ARBA" id="ARBA00022630"/>
    </source>
</evidence>
<dbReference type="InterPro" id="IPR008254">
    <property type="entry name" value="Flavodoxin/NO_synth"/>
</dbReference>
<evidence type="ECO:0000259" key="3">
    <source>
        <dbReference type="PROSITE" id="PS50902"/>
    </source>
</evidence>
<keyword evidence="1" id="KW-0285">Flavoprotein</keyword>
<accession>A0ABV3ZU52</accession>
<evidence type="ECO:0000256" key="2">
    <source>
        <dbReference type="ARBA" id="ARBA00022643"/>
    </source>
</evidence>
<protein>
    <submittedName>
        <fullName evidence="4">Flavodoxin family protein</fullName>
    </submittedName>
</protein>
<dbReference type="Proteomes" id="UP001561046">
    <property type="component" value="Unassembled WGS sequence"/>
</dbReference>
<dbReference type="SUPFAM" id="SSF52218">
    <property type="entry name" value="Flavoproteins"/>
    <property type="match status" value="1"/>
</dbReference>
<dbReference type="RefSeq" id="WP_369337616.1">
    <property type="nucleotide sequence ID" value="NZ_JBFYGN010000005.1"/>
</dbReference>
<dbReference type="InterPro" id="IPR005025">
    <property type="entry name" value="FMN_Rdtase-like_dom"/>
</dbReference>
<keyword evidence="5" id="KW-1185">Reference proteome</keyword>
<gene>
    <name evidence="4" type="ORF">AB6724_06135</name>
</gene>
<dbReference type="EMBL" id="JBFYGN010000005">
    <property type="protein sequence ID" value="MEX8192414.1"/>
    <property type="molecule type" value="Genomic_DNA"/>
</dbReference>
<organism evidence="4 5">
    <name type="scientific">Comamonas guangdongensis</name>
    <dbReference type="NCBI Taxonomy" id="510515"/>
    <lineage>
        <taxon>Bacteria</taxon>
        <taxon>Pseudomonadati</taxon>
        <taxon>Pseudomonadota</taxon>
        <taxon>Betaproteobacteria</taxon>
        <taxon>Burkholderiales</taxon>
        <taxon>Comamonadaceae</taxon>
        <taxon>Comamonas</taxon>
    </lineage>
</organism>
<feature type="domain" description="Flavodoxin-like" evidence="3">
    <location>
        <begin position="7"/>
        <end position="166"/>
    </location>
</feature>
<proteinExistence type="predicted"/>
<evidence type="ECO:0000313" key="4">
    <source>
        <dbReference type="EMBL" id="MEX8192414.1"/>
    </source>
</evidence>
<dbReference type="Pfam" id="PF03358">
    <property type="entry name" value="FMN_red"/>
    <property type="match status" value="1"/>
</dbReference>
<reference evidence="4 5" key="1">
    <citation type="journal article" date="2013" name="Int. J. Syst. Evol. Microbiol.">
        <title>Comamonas guangdongensis sp. nov., isolated from subterranean forest sediment, and emended description of the genus Comamonas.</title>
        <authorList>
            <person name="Zhang J."/>
            <person name="Wang Y."/>
            <person name="Zhou S."/>
            <person name="Wu C."/>
            <person name="He J."/>
            <person name="Li F."/>
        </authorList>
    </citation>
    <scope>NUCLEOTIDE SEQUENCE [LARGE SCALE GENOMIC DNA]</scope>
    <source>
        <strain evidence="4 5">CCTCC AB2011133</strain>
    </source>
</reference>
<dbReference type="InterPro" id="IPR029039">
    <property type="entry name" value="Flavoprotein-like_sf"/>
</dbReference>
<sequence>MAYLPTLLIVYHSLTGGTRQMAEAACAGARQESGVAVRVLHATRASAQDLLDAQGYVFATPENLAAISGLMKDFFDRSYYGALDRIQGRPYASLICAGSDGHNAARQIERIATGWRLKAVAEPLIVCTHAQTPQAILAPKQIEQAELQRCEELGQSLAAGLALGIF</sequence>
<evidence type="ECO:0000313" key="5">
    <source>
        <dbReference type="Proteomes" id="UP001561046"/>
    </source>
</evidence>
<dbReference type="Gene3D" id="3.40.50.360">
    <property type="match status" value="1"/>
</dbReference>
<keyword evidence="2" id="KW-0288">FMN</keyword>
<name>A0ABV3ZU52_9BURK</name>
<dbReference type="PROSITE" id="PS50902">
    <property type="entry name" value="FLAVODOXIN_LIKE"/>
    <property type="match status" value="1"/>
</dbReference>